<feature type="transmembrane region" description="Helical" evidence="1">
    <location>
        <begin position="78"/>
        <end position="98"/>
    </location>
</feature>
<evidence type="ECO:0000256" key="1">
    <source>
        <dbReference type="SAM" id="Phobius"/>
    </source>
</evidence>
<name>A0A2S6I3Q3_9BACT</name>
<keyword evidence="3" id="KW-1185">Reference proteome</keyword>
<accession>A0A2S6I3Q3</accession>
<dbReference type="Pfam" id="PF14126">
    <property type="entry name" value="DUF4293"/>
    <property type="match status" value="1"/>
</dbReference>
<protein>
    <submittedName>
        <fullName evidence="2">Uncharacterized protein DUF4293</fullName>
    </submittedName>
</protein>
<sequence>MIQRIQSIFLALAAICSFGLFGTDVAETAAPVVSSEVFADAQFDVYDSPILIGGVIGAGIVLFLAIFLFRNRKLQMNLCYVGIFLTMAYAIYGALLWIQDTAAEEAGVEPGVTLPILAVLFSVLASRYIRKDEKLVRSADRLR</sequence>
<dbReference type="RefSeq" id="WP_104420301.1">
    <property type="nucleotide sequence ID" value="NZ_PTJC01000006.1"/>
</dbReference>
<evidence type="ECO:0000313" key="3">
    <source>
        <dbReference type="Proteomes" id="UP000237662"/>
    </source>
</evidence>
<dbReference type="Proteomes" id="UP000237662">
    <property type="component" value="Unassembled WGS sequence"/>
</dbReference>
<comment type="caution">
    <text evidence="2">The sequence shown here is derived from an EMBL/GenBank/DDBJ whole genome shotgun (WGS) entry which is preliminary data.</text>
</comment>
<feature type="transmembrane region" description="Helical" evidence="1">
    <location>
        <begin position="110"/>
        <end position="129"/>
    </location>
</feature>
<dbReference type="EMBL" id="PTJC01000006">
    <property type="protein sequence ID" value="PPK85818.1"/>
    <property type="molecule type" value="Genomic_DNA"/>
</dbReference>
<dbReference type="OrthoDB" id="594989at2"/>
<reference evidence="2 3" key="1">
    <citation type="submission" date="2018-02" db="EMBL/GenBank/DDBJ databases">
        <title>Genomic Encyclopedia of Archaeal and Bacterial Type Strains, Phase II (KMG-II): from individual species to whole genera.</title>
        <authorList>
            <person name="Goeker M."/>
        </authorList>
    </citation>
    <scope>NUCLEOTIDE SEQUENCE [LARGE SCALE GENOMIC DNA]</scope>
    <source>
        <strain evidence="2 3">DSM 29526</strain>
    </source>
</reference>
<gene>
    <name evidence="2" type="ORF">CLV84_2725</name>
</gene>
<organism evidence="2 3">
    <name type="scientific">Neolewinella xylanilytica</name>
    <dbReference type="NCBI Taxonomy" id="1514080"/>
    <lineage>
        <taxon>Bacteria</taxon>
        <taxon>Pseudomonadati</taxon>
        <taxon>Bacteroidota</taxon>
        <taxon>Saprospiria</taxon>
        <taxon>Saprospirales</taxon>
        <taxon>Lewinellaceae</taxon>
        <taxon>Neolewinella</taxon>
    </lineage>
</organism>
<keyword evidence="1" id="KW-1133">Transmembrane helix</keyword>
<dbReference type="InterPro" id="IPR025635">
    <property type="entry name" value="DUF4293"/>
</dbReference>
<keyword evidence="1" id="KW-0812">Transmembrane</keyword>
<keyword evidence="1" id="KW-0472">Membrane</keyword>
<proteinExistence type="predicted"/>
<feature type="transmembrane region" description="Helical" evidence="1">
    <location>
        <begin position="49"/>
        <end position="69"/>
    </location>
</feature>
<dbReference type="AlphaFoldDB" id="A0A2S6I3Q3"/>
<evidence type="ECO:0000313" key="2">
    <source>
        <dbReference type="EMBL" id="PPK85818.1"/>
    </source>
</evidence>